<dbReference type="GO" id="GO:0000139">
    <property type="term" value="C:Golgi membrane"/>
    <property type="evidence" value="ECO:0007669"/>
    <property type="project" value="TreeGrafter"/>
</dbReference>
<dbReference type="PANTHER" id="PTHR11607:SF3">
    <property type="entry name" value="LYSOSOMAL ALPHA-MANNOSIDASE"/>
    <property type="match status" value="1"/>
</dbReference>
<evidence type="ECO:0000256" key="2">
    <source>
        <dbReference type="SAM" id="Phobius"/>
    </source>
</evidence>
<dbReference type="AlphaFoldDB" id="A0AAD5MTD4"/>
<dbReference type="Gene3D" id="3.20.110.10">
    <property type="entry name" value="Glycoside hydrolase 38, N terminal domain"/>
    <property type="match status" value="1"/>
</dbReference>
<keyword evidence="2" id="KW-0472">Membrane</keyword>
<dbReference type="Proteomes" id="UP001196413">
    <property type="component" value="Unassembled WGS sequence"/>
</dbReference>
<protein>
    <recommendedName>
        <fullName evidence="3">Glycoside hydrolase family 38 N-terminal domain-containing protein</fullName>
    </recommendedName>
</protein>
<evidence type="ECO:0000256" key="1">
    <source>
        <dbReference type="SAM" id="Coils"/>
    </source>
</evidence>
<sequence length="294" mass="33572">MNIRPHSRDKNFTRVFVIIPRILALKGHIDMKFAQANTVIRPADEYFIGILPLYETEVMKIHLSVVSAESYEGNLAGEMSRYSSNIYSIGIICTFFIVCLYLYHSIDTKAAPGGSYLLQTDGIDKMKEKVDQLQTILENNRNEISSLKQELVDLEKKNENEWDKRGGNKIAVVHDQLRKTTATSFSSAIILKNFQMLDVYDLLAFDNPDGGAWKQGWEVTYDKSKVAGEKTLQVIVIPHSHCDPGWLKTFEQYHLDQTSKILDGMVKHLSDATVDMRFIYAEMSFFRTVVEKSD</sequence>
<dbReference type="InterPro" id="IPR000602">
    <property type="entry name" value="Glyco_hydro_38_N"/>
</dbReference>
<accession>A0AAD5MTD4</accession>
<keyword evidence="2" id="KW-0812">Transmembrane</keyword>
<dbReference type="SUPFAM" id="SSF88713">
    <property type="entry name" value="Glycoside hydrolase/deacetylase"/>
    <property type="match status" value="1"/>
</dbReference>
<dbReference type="GO" id="GO:0006491">
    <property type="term" value="P:N-glycan processing"/>
    <property type="evidence" value="ECO:0007669"/>
    <property type="project" value="TreeGrafter"/>
</dbReference>
<feature type="coiled-coil region" evidence="1">
    <location>
        <begin position="123"/>
        <end position="157"/>
    </location>
</feature>
<dbReference type="GO" id="GO:0004559">
    <property type="term" value="F:alpha-mannosidase activity"/>
    <property type="evidence" value="ECO:0007669"/>
    <property type="project" value="InterPro"/>
</dbReference>
<feature type="transmembrane region" description="Helical" evidence="2">
    <location>
        <begin position="86"/>
        <end position="103"/>
    </location>
</feature>
<keyword evidence="2" id="KW-1133">Transmembrane helix</keyword>
<dbReference type="InterPro" id="IPR011330">
    <property type="entry name" value="Glyco_hydro/deAcase_b/a-brl"/>
</dbReference>
<reference evidence="4" key="1">
    <citation type="submission" date="2021-06" db="EMBL/GenBank/DDBJ databases">
        <title>Parelaphostrongylus tenuis whole genome reference sequence.</title>
        <authorList>
            <person name="Garwood T.J."/>
            <person name="Larsen P.A."/>
            <person name="Fountain-Jones N.M."/>
            <person name="Garbe J.R."/>
            <person name="Macchietto M.G."/>
            <person name="Kania S.A."/>
            <person name="Gerhold R.W."/>
            <person name="Richards J.E."/>
            <person name="Wolf T.M."/>
        </authorList>
    </citation>
    <scope>NUCLEOTIDE SEQUENCE</scope>
    <source>
        <strain evidence="4">MNPRO001-30</strain>
        <tissue evidence="4">Meninges</tissue>
    </source>
</reference>
<dbReference type="Pfam" id="PF01074">
    <property type="entry name" value="Glyco_hydro_38N"/>
    <property type="match status" value="1"/>
</dbReference>
<evidence type="ECO:0000313" key="5">
    <source>
        <dbReference type="Proteomes" id="UP001196413"/>
    </source>
</evidence>
<keyword evidence="1" id="KW-0175">Coiled coil</keyword>
<dbReference type="EMBL" id="JAHQIW010004937">
    <property type="protein sequence ID" value="KAJ1364320.1"/>
    <property type="molecule type" value="Genomic_DNA"/>
</dbReference>
<dbReference type="PANTHER" id="PTHR11607">
    <property type="entry name" value="ALPHA-MANNOSIDASE"/>
    <property type="match status" value="1"/>
</dbReference>
<feature type="domain" description="Glycoside hydrolase family 38 N-terminal" evidence="3">
    <location>
        <begin position="233"/>
        <end position="292"/>
    </location>
</feature>
<organism evidence="4 5">
    <name type="scientific">Parelaphostrongylus tenuis</name>
    <name type="common">Meningeal worm</name>
    <dbReference type="NCBI Taxonomy" id="148309"/>
    <lineage>
        <taxon>Eukaryota</taxon>
        <taxon>Metazoa</taxon>
        <taxon>Ecdysozoa</taxon>
        <taxon>Nematoda</taxon>
        <taxon>Chromadorea</taxon>
        <taxon>Rhabditida</taxon>
        <taxon>Rhabditina</taxon>
        <taxon>Rhabditomorpha</taxon>
        <taxon>Strongyloidea</taxon>
        <taxon>Metastrongylidae</taxon>
        <taxon>Parelaphostrongylus</taxon>
    </lineage>
</organism>
<evidence type="ECO:0000259" key="3">
    <source>
        <dbReference type="Pfam" id="PF01074"/>
    </source>
</evidence>
<proteinExistence type="predicted"/>
<evidence type="ECO:0000313" key="4">
    <source>
        <dbReference type="EMBL" id="KAJ1364320.1"/>
    </source>
</evidence>
<name>A0AAD5MTD4_PARTN</name>
<dbReference type="InterPro" id="IPR027291">
    <property type="entry name" value="Glyco_hydro_38_N_sf"/>
</dbReference>
<dbReference type="GO" id="GO:0006013">
    <property type="term" value="P:mannose metabolic process"/>
    <property type="evidence" value="ECO:0007669"/>
    <property type="project" value="InterPro"/>
</dbReference>
<gene>
    <name evidence="4" type="ORF">KIN20_024395</name>
</gene>
<keyword evidence="5" id="KW-1185">Reference proteome</keyword>
<comment type="caution">
    <text evidence="4">The sequence shown here is derived from an EMBL/GenBank/DDBJ whole genome shotgun (WGS) entry which is preliminary data.</text>
</comment>
<dbReference type="InterPro" id="IPR050843">
    <property type="entry name" value="Glycosyl_Hydrlase_38"/>
</dbReference>